<evidence type="ECO:0000313" key="2">
    <source>
        <dbReference type="Proteomes" id="UP000215914"/>
    </source>
</evidence>
<dbReference type="Proteomes" id="UP000215914">
    <property type="component" value="Unassembled WGS sequence"/>
</dbReference>
<proteinExistence type="predicted"/>
<dbReference type="Gramene" id="mRNA:HanXRQr2_Chr06g0247201">
    <property type="protein sequence ID" value="CDS:HanXRQr2_Chr06g0247201.1"/>
    <property type="gene ID" value="HanXRQr2_Chr06g0247201"/>
</dbReference>
<dbReference type="AlphaFoldDB" id="A0A9K3IQT0"/>
<dbReference type="EMBL" id="MNCJ02000321">
    <property type="protein sequence ID" value="KAF5801358.1"/>
    <property type="molecule type" value="Genomic_DNA"/>
</dbReference>
<reference evidence="1" key="2">
    <citation type="submission" date="2020-06" db="EMBL/GenBank/DDBJ databases">
        <title>Helianthus annuus Genome sequencing and assembly Release 2.</title>
        <authorList>
            <person name="Gouzy J."/>
            <person name="Langlade N."/>
            <person name="Munos S."/>
        </authorList>
    </citation>
    <scope>NUCLEOTIDE SEQUENCE</scope>
    <source>
        <tissue evidence="1">Leaves</tissue>
    </source>
</reference>
<accession>A0A9K3IQT0</accession>
<keyword evidence="2" id="KW-1185">Reference proteome</keyword>
<organism evidence="1 2">
    <name type="scientific">Helianthus annuus</name>
    <name type="common">Common sunflower</name>
    <dbReference type="NCBI Taxonomy" id="4232"/>
    <lineage>
        <taxon>Eukaryota</taxon>
        <taxon>Viridiplantae</taxon>
        <taxon>Streptophyta</taxon>
        <taxon>Embryophyta</taxon>
        <taxon>Tracheophyta</taxon>
        <taxon>Spermatophyta</taxon>
        <taxon>Magnoliopsida</taxon>
        <taxon>eudicotyledons</taxon>
        <taxon>Gunneridae</taxon>
        <taxon>Pentapetalae</taxon>
        <taxon>asterids</taxon>
        <taxon>campanulids</taxon>
        <taxon>Asterales</taxon>
        <taxon>Asteraceae</taxon>
        <taxon>Asteroideae</taxon>
        <taxon>Heliantheae alliance</taxon>
        <taxon>Heliantheae</taxon>
        <taxon>Helianthus</taxon>
    </lineage>
</organism>
<comment type="caution">
    <text evidence="1">The sequence shown here is derived from an EMBL/GenBank/DDBJ whole genome shotgun (WGS) entry which is preliminary data.</text>
</comment>
<sequence length="49" mass="5948">MKYYNGSLKASHKLYVIKHVKQYQLKGTCAFIKEMFKRIQFNDPVIYYI</sequence>
<evidence type="ECO:0000313" key="1">
    <source>
        <dbReference type="EMBL" id="KAF5801358.1"/>
    </source>
</evidence>
<gene>
    <name evidence="1" type="ORF">HanXRQr2_Chr06g0247201</name>
</gene>
<reference evidence="1" key="1">
    <citation type="journal article" date="2017" name="Nature">
        <title>The sunflower genome provides insights into oil metabolism, flowering and Asterid evolution.</title>
        <authorList>
            <person name="Badouin H."/>
            <person name="Gouzy J."/>
            <person name="Grassa C.J."/>
            <person name="Murat F."/>
            <person name="Staton S.E."/>
            <person name="Cottret L."/>
            <person name="Lelandais-Briere C."/>
            <person name="Owens G.L."/>
            <person name="Carrere S."/>
            <person name="Mayjonade B."/>
            <person name="Legrand L."/>
            <person name="Gill N."/>
            <person name="Kane N.C."/>
            <person name="Bowers J.E."/>
            <person name="Hubner S."/>
            <person name="Bellec A."/>
            <person name="Berard A."/>
            <person name="Berges H."/>
            <person name="Blanchet N."/>
            <person name="Boniface M.C."/>
            <person name="Brunel D."/>
            <person name="Catrice O."/>
            <person name="Chaidir N."/>
            <person name="Claudel C."/>
            <person name="Donnadieu C."/>
            <person name="Faraut T."/>
            <person name="Fievet G."/>
            <person name="Helmstetter N."/>
            <person name="King M."/>
            <person name="Knapp S.J."/>
            <person name="Lai Z."/>
            <person name="Le Paslier M.C."/>
            <person name="Lippi Y."/>
            <person name="Lorenzon L."/>
            <person name="Mandel J.R."/>
            <person name="Marage G."/>
            <person name="Marchand G."/>
            <person name="Marquand E."/>
            <person name="Bret-Mestries E."/>
            <person name="Morien E."/>
            <person name="Nambeesan S."/>
            <person name="Nguyen T."/>
            <person name="Pegot-Espagnet P."/>
            <person name="Pouilly N."/>
            <person name="Raftis F."/>
            <person name="Sallet E."/>
            <person name="Schiex T."/>
            <person name="Thomas J."/>
            <person name="Vandecasteele C."/>
            <person name="Vares D."/>
            <person name="Vear F."/>
            <person name="Vautrin S."/>
            <person name="Crespi M."/>
            <person name="Mangin B."/>
            <person name="Burke J.M."/>
            <person name="Salse J."/>
            <person name="Munos S."/>
            <person name="Vincourt P."/>
            <person name="Rieseberg L.H."/>
            <person name="Langlade N.B."/>
        </authorList>
    </citation>
    <scope>NUCLEOTIDE SEQUENCE</scope>
    <source>
        <tissue evidence="1">Leaves</tissue>
    </source>
</reference>
<protein>
    <submittedName>
        <fullName evidence="1">Uncharacterized protein</fullName>
    </submittedName>
</protein>
<name>A0A9K3IQT0_HELAN</name>